<reference evidence="3" key="2">
    <citation type="submission" date="2021-04" db="EMBL/GenBank/DDBJ databases">
        <authorList>
            <person name="Gilroy R."/>
        </authorList>
    </citation>
    <scope>NUCLEOTIDE SEQUENCE</scope>
    <source>
        <strain evidence="3">USAMLcec2-132</strain>
    </source>
</reference>
<name>A0A9D2NH62_9FIRM</name>
<feature type="domain" description="CN hydrolase" evidence="2">
    <location>
        <begin position="1"/>
        <end position="238"/>
    </location>
</feature>
<dbReference type="InterPro" id="IPR003010">
    <property type="entry name" value="C-N_Hydrolase"/>
</dbReference>
<dbReference type="AlphaFoldDB" id="A0A9D2NH62"/>
<dbReference type="Gene3D" id="3.60.110.10">
    <property type="entry name" value="Carbon-nitrogen hydrolase"/>
    <property type="match status" value="1"/>
</dbReference>
<protein>
    <submittedName>
        <fullName evidence="3">Carbon-nitrogen hydrolase family protein</fullName>
    </submittedName>
</protein>
<accession>A0A9D2NH62</accession>
<dbReference type="CDD" id="cd07197">
    <property type="entry name" value="nitrilase"/>
    <property type="match status" value="1"/>
</dbReference>
<dbReference type="GO" id="GO:0016811">
    <property type="term" value="F:hydrolase activity, acting on carbon-nitrogen (but not peptide) bonds, in linear amides"/>
    <property type="evidence" value="ECO:0007669"/>
    <property type="project" value="TreeGrafter"/>
</dbReference>
<dbReference type="SUPFAM" id="SSF56317">
    <property type="entry name" value="Carbon-nitrogen hydrolase"/>
    <property type="match status" value="1"/>
</dbReference>
<proteinExistence type="predicted"/>
<dbReference type="InterPro" id="IPR050345">
    <property type="entry name" value="Aliph_Amidase/BUP"/>
</dbReference>
<keyword evidence="1 3" id="KW-0378">Hydrolase</keyword>
<reference evidence="3" key="1">
    <citation type="journal article" date="2021" name="PeerJ">
        <title>Extensive microbial diversity within the chicken gut microbiome revealed by metagenomics and culture.</title>
        <authorList>
            <person name="Gilroy R."/>
            <person name="Ravi A."/>
            <person name="Getino M."/>
            <person name="Pursley I."/>
            <person name="Horton D.L."/>
            <person name="Alikhan N.F."/>
            <person name="Baker D."/>
            <person name="Gharbi K."/>
            <person name="Hall N."/>
            <person name="Watson M."/>
            <person name="Adriaenssens E.M."/>
            <person name="Foster-Nyarko E."/>
            <person name="Jarju S."/>
            <person name="Secka A."/>
            <person name="Antonio M."/>
            <person name="Oren A."/>
            <person name="Chaudhuri R.R."/>
            <person name="La Ragione R."/>
            <person name="Hildebrand F."/>
            <person name="Pallen M.J."/>
        </authorList>
    </citation>
    <scope>NUCLEOTIDE SEQUENCE</scope>
    <source>
        <strain evidence="3">USAMLcec2-132</strain>
    </source>
</reference>
<sequence>MRIGLYQFAGTNRISENMKHICRAIKGAAEQSVRLLVFQECALCGYPPIETSMEEIRPEEVETALRRIGELARQTHMFVAVGTVRFSENGRYNSLALFGENGSLLGFYDKRALWGWDEEHFTRGENPGIFEVDGIRIGFRICFDVRFPELFRQLYRERAELCFVAFSDTSKEPDPVRRNIISAHLITRAVENVMTVASVNTTSAWQTAPTAVFDCNGRMLKEAENGREGLLTYDYVTPQTTFGTKGRLVNNDFFLGEQGGNGKLC</sequence>
<gene>
    <name evidence="3" type="ORF">H9761_10670</name>
</gene>
<dbReference type="PANTHER" id="PTHR43674:SF2">
    <property type="entry name" value="BETA-UREIDOPROPIONASE"/>
    <property type="match status" value="1"/>
</dbReference>
<evidence type="ECO:0000313" key="3">
    <source>
        <dbReference type="EMBL" id="HJC24156.1"/>
    </source>
</evidence>
<dbReference type="InterPro" id="IPR036526">
    <property type="entry name" value="C-N_Hydrolase_sf"/>
</dbReference>
<dbReference type="PANTHER" id="PTHR43674">
    <property type="entry name" value="NITRILASE C965.09-RELATED"/>
    <property type="match status" value="1"/>
</dbReference>
<dbReference type="Pfam" id="PF00795">
    <property type="entry name" value="CN_hydrolase"/>
    <property type="match status" value="1"/>
</dbReference>
<organism evidence="3 4">
    <name type="scientific">Candidatus Eisenbergiella merdavium</name>
    <dbReference type="NCBI Taxonomy" id="2838551"/>
    <lineage>
        <taxon>Bacteria</taxon>
        <taxon>Bacillati</taxon>
        <taxon>Bacillota</taxon>
        <taxon>Clostridia</taxon>
        <taxon>Lachnospirales</taxon>
        <taxon>Lachnospiraceae</taxon>
        <taxon>Eisenbergiella</taxon>
    </lineage>
</organism>
<dbReference type="PROSITE" id="PS50263">
    <property type="entry name" value="CN_HYDROLASE"/>
    <property type="match status" value="1"/>
</dbReference>
<evidence type="ECO:0000313" key="4">
    <source>
        <dbReference type="Proteomes" id="UP000823891"/>
    </source>
</evidence>
<evidence type="ECO:0000259" key="2">
    <source>
        <dbReference type="PROSITE" id="PS50263"/>
    </source>
</evidence>
<dbReference type="Proteomes" id="UP000823891">
    <property type="component" value="Unassembled WGS sequence"/>
</dbReference>
<evidence type="ECO:0000256" key="1">
    <source>
        <dbReference type="ARBA" id="ARBA00022801"/>
    </source>
</evidence>
<dbReference type="EMBL" id="DWWS01000039">
    <property type="protein sequence ID" value="HJC24156.1"/>
    <property type="molecule type" value="Genomic_DNA"/>
</dbReference>
<comment type="caution">
    <text evidence="3">The sequence shown here is derived from an EMBL/GenBank/DDBJ whole genome shotgun (WGS) entry which is preliminary data.</text>
</comment>